<dbReference type="PANTHER" id="PTHR23547:SF1">
    <property type="entry name" value="MAJOR FACILITATOR SUPERFAMILY MFS_1"/>
    <property type="match status" value="1"/>
</dbReference>
<dbReference type="EMBL" id="BSNC01000001">
    <property type="protein sequence ID" value="GLP95047.1"/>
    <property type="molecule type" value="Genomic_DNA"/>
</dbReference>
<feature type="transmembrane region" description="Helical" evidence="4">
    <location>
        <begin position="12"/>
        <end position="35"/>
    </location>
</feature>
<dbReference type="AlphaFoldDB" id="A0AA37RUZ6"/>
<comment type="caution">
    <text evidence="5">The sequence shown here is derived from an EMBL/GenBank/DDBJ whole genome shotgun (WGS) entry which is preliminary data.</text>
</comment>
<reference evidence="5" key="1">
    <citation type="journal article" date="2014" name="Int. J. Syst. Evol. Microbiol.">
        <title>Complete genome sequence of Corynebacterium casei LMG S-19264T (=DSM 44701T), isolated from a smear-ripened cheese.</title>
        <authorList>
            <consortium name="US DOE Joint Genome Institute (JGI-PGF)"/>
            <person name="Walter F."/>
            <person name="Albersmeier A."/>
            <person name="Kalinowski J."/>
            <person name="Ruckert C."/>
        </authorList>
    </citation>
    <scope>NUCLEOTIDE SEQUENCE</scope>
    <source>
        <strain evidence="5">NBRC 101628</strain>
    </source>
</reference>
<name>A0AA37RUZ6_9GAMM</name>
<sequence>MLAKLSPAVRQYLIVTGNYWAFTLTDGALRMLVVLHFHGLGYSPLEIAMLFLFYEIFGVVTNLVGGWLGARIGLNRTMNIGLGLQIAALAMLMVPAEYLTILWVMAAQAISGIAKDLNKMSAKSSIKLLVPQGADDKLYSWVALLTGSKNALKGAGFFLGGLLLATLGFQGAVLAMASALLLVWIMSLLTLKQELGKTKYKPKFSQMFSKSSAINYLSAARMFLFGARDVWFVIALPVFLASEFGWNHSYVGGFLALWVIGYGIVQASAPKFTGRQAAENGAAAASLWAVLLAISPVAIAVGLVQFGASVALVTIGLLIFGVLFAVNSSLHSFLIVQYADQEGVSMDVGFYYMANAMGRLIGTVLSGYVYQQLGLTACLWVSAIFIAIAAALSLKLPKQHKVTAS</sequence>
<evidence type="ECO:0000313" key="6">
    <source>
        <dbReference type="Proteomes" id="UP001161422"/>
    </source>
</evidence>
<organism evidence="5 6">
    <name type="scientific">Paraferrimonas sedimenticola</name>
    <dbReference type="NCBI Taxonomy" id="375674"/>
    <lineage>
        <taxon>Bacteria</taxon>
        <taxon>Pseudomonadati</taxon>
        <taxon>Pseudomonadota</taxon>
        <taxon>Gammaproteobacteria</taxon>
        <taxon>Alteromonadales</taxon>
        <taxon>Ferrimonadaceae</taxon>
        <taxon>Paraferrimonas</taxon>
    </lineage>
</organism>
<dbReference type="Gene3D" id="1.20.1250.20">
    <property type="entry name" value="MFS general substrate transporter like domains"/>
    <property type="match status" value="2"/>
</dbReference>
<feature type="transmembrane region" description="Helical" evidence="4">
    <location>
        <begin position="281"/>
        <end position="304"/>
    </location>
</feature>
<feature type="transmembrane region" description="Helical" evidence="4">
    <location>
        <begin position="212"/>
        <end position="238"/>
    </location>
</feature>
<dbReference type="Proteomes" id="UP001161422">
    <property type="component" value="Unassembled WGS sequence"/>
</dbReference>
<evidence type="ECO:0000313" key="5">
    <source>
        <dbReference type="EMBL" id="GLP95047.1"/>
    </source>
</evidence>
<dbReference type="SUPFAM" id="SSF103473">
    <property type="entry name" value="MFS general substrate transporter"/>
    <property type="match status" value="1"/>
</dbReference>
<accession>A0AA37RUZ6</accession>
<feature type="transmembrane region" description="Helical" evidence="4">
    <location>
        <begin position="348"/>
        <end position="368"/>
    </location>
</feature>
<feature type="transmembrane region" description="Helical" evidence="4">
    <location>
        <begin position="77"/>
        <end position="94"/>
    </location>
</feature>
<feature type="transmembrane region" description="Helical" evidence="4">
    <location>
        <begin position="374"/>
        <end position="394"/>
    </location>
</feature>
<gene>
    <name evidence="5" type="ORF">GCM10007895_03530</name>
</gene>
<dbReference type="NCBIfam" id="NF033734">
    <property type="entry name" value="MFS_ArsJ"/>
    <property type="match status" value="1"/>
</dbReference>
<dbReference type="PANTHER" id="PTHR23547">
    <property type="entry name" value="MAJOR FACILITATOR SUPERFAMILY DOMAIN, GENERAL SUBSTRATE TRANSPORTER"/>
    <property type="match status" value="1"/>
</dbReference>
<protein>
    <submittedName>
        <fullName evidence="5">MFS transporter</fullName>
    </submittedName>
</protein>
<dbReference type="RefSeq" id="WP_095505920.1">
    <property type="nucleotide sequence ID" value="NZ_BSNC01000001.1"/>
</dbReference>
<keyword evidence="6" id="KW-1185">Reference proteome</keyword>
<keyword evidence="2 4" id="KW-1133">Transmembrane helix</keyword>
<dbReference type="InterPro" id="IPR036259">
    <property type="entry name" value="MFS_trans_sf"/>
</dbReference>
<reference evidence="5" key="2">
    <citation type="submission" date="2023-01" db="EMBL/GenBank/DDBJ databases">
        <title>Draft genome sequence of Paraferrimonas sedimenticola strain NBRC 101628.</title>
        <authorList>
            <person name="Sun Q."/>
            <person name="Mori K."/>
        </authorList>
    </citation>
    <scope>NUCLEOTIDE SEQUENCE</scope>
    <source>
        <strain evidence="5">NBRC 101628</strain>
    </source>
</reference>
<dbReference type="Pfam" id="PF07690">
    <property type="entry name" value="MFS_1"/>
    <property type="match status" value="1"/>
</dbReference>
<dbReference type="InterPro" id="IPR047769">
    <property type="entry name" value="MFS_ArsJ"/>
</dbReference>
<evidence type="ECO:0000256" key="4">
    <source>
        <dbReference type="SAM" id="Phobius"/>
    </source>
</evidence>
<feature type="transmembrane region" description="Helical" evidence="4">
    <location>
        <begin position="171"/>
        <end position="191"/>
    </location>
</feature>
<keyword evidence="1 4" id="KW-0812">Transmembrane</keyword>
<evidence type="ECO:0000256" key="1">
    <source>
        <dbReference type="ARBA" id="ARBA00022692"/>
    </source>
</evidence>
<dbReference type="GO" id="GO:0022857">
    <property type="term" value="F:transmembrane transporter activity"/>
    <property type="evidence" value="ECO:0007669"/>
    <property type="project" value="InterPro"/>
</dbReference>
<evidence type="ECO:0000256" key="2">
    <source>
        <dbReference type="ARBA" id="ARBA00022989"/>
    </source>
</evidence>
<feature type="transmembrane region" description="Helical" evidence="4">
    <location>
        <begin position="310"/>
        <end position="336"/>
    </location>
</feature>
<evidence type="ECO:0000256" key="3">
    <source>
        <dbReference type="ARBA" id="ARBA00023136"/>
    </source>
</evidence>
<feature type="transmembrane region" description="Helical" evidence="4">
    <location>
        <begin position="250"/>
        <end position="269"/>
    </location>
</feature>
<proteinExistence type="predicted"/>
<keyword evidence="3 4" id="KW-0472">Membrane</keyword>
<feature type="transmembrane region" description="Helical" evidence="4">
    <location>
        <begin position="47"/>
        <end position="70"/>
    </location>
</feature>
<dbReference type="InterPro" id="IPR011701">
    <property type="entry name" value="MFS"/>
</dbReference>